<dbReference type="Proteomes" id="UP000019365">
    <property type="component" value="Unassembled WGS sequence"/>
</dbReference>
<dbReference type="RefSeq" id="WP_037297854.1">
    <property type="nucleotide sequence ID" value="NZ_ATAX01000016.1"/>
</dbReference>
<dbReference type="EMBL" id="ATAX01000016">
    <property type="protein sequence ID" value="EWM54405.1"/>
    <property type="molecule type" value="Genomic_DNA"/>
</dbReference>
<accession>W7V047</accession>
<gene>
    <name evidence="2" type="ORF">RF007C_12410</name>
</gene>
<reference evidence="2 3" key="1">
    <citation type="journal article" date="2014" name="PLoS ONE">
        <title>Rumen cellulosomics: divergent fiber-degrading strategies revealed by comparative genome-wide analysis of six ruminococcal strains.</title>
        <authorList>
            <person name="Dassa B."/>
            <person name="Borovok I."/>
            <person name="Ruimy-Israeli V."/>
            <person name="Lamed R."/>
            <person name="Flint H.J."/>
            <person name="Duncan S.H."/>
            <person name="Henrissat B."/>
            <person name="Coutinho P."/>
            <person name="Morrison M."/>
            <person name="Mosoni P."/>
            <person name="Yeoman C.J."/>
            <person name="White B.A."/>
            <person name="Bayer E.A."/>
        </authorList>
    </citation>
    <scope>NUCLEOTIDE SEQUENCE [LARGE SCALE GENOMIC DNA]</scope>
    <source>
        <strain evidence="2 3">007c</strain>
    </source>
</reference>
<keyword evidence="1" id="KW-0472">Membrane</keyword>
<keyword evidence="1" id="KW-1133">Transmembrane helix</keyword>
<comment type="caution">
    <text evidence="2">The sequence shown here is derived from an EMBL/GenBank/DDBJ whole genome shotgun (WGS) entry which is preliminary data.</text>
</comment>
<organism evidence="2 3">
    <name type="scientific">Ruminococcus flavefaciens 007c</name>
    <dbReference type="NCBI Taxonomy" id="1341157"/>
    <lineage>
        <taxon>Bacteria</taxon>
        <taxon>Bacillati</taxon>
        <taxon>Bacillota</taxon>
        <taxon>Clostridia</taxon>
        <taxon>Eubacteriales</taxon>
        <taxon>Oscillospiraceae</taxon>
        <taxon>Ruminococcus</taxon>
    </lineage>
</organism>
<protein>
    <submittedName>
        <fullName evidence="2">Uncharacterized protein</fullName>
    </submittedName>
</protein>
<feature type="transmembrane region" description="Helical" evidence="1">
    <location>
        <begin position="191"/>
        <end position="208"/>
    </location>
</feature>
<dbReference type="PATRIC" id="fig|1341157.4.peg.1074"/>
<evidence type="ECO:0000256" key="1">
    <source>
        <dbReference type="SAM" id="Phobius"/>
    </source>
</evidence>
<keyword evidence="3" id="KW-1185">Reference proteome</keyword>
<sequence>MIRLEEEKDRQTVGWLIKNFPDNNHWTGTMRGSDKVIKELSLVSESENGTVNGYISCVKVKSGEYSTPLITGIHADSDDKKSALLAELKITAEKLGYNALLAYPDNTELFKKEGFRESIACGFIPPEDHKNIGRMYCFELTTNKYGRLEIACFPEELGKKGGPVFNIYTEMSDEEYRFAAIDTRAVSRLRTYIFCGTVIVVFILLFIAEKHRVFLAPAVLAALYMGKILSDLKKFKEKMGESKGKPMIEHELFFEDRLLVYFPGSMKAKYYEYGYFHYLYLKKGYMFLGTPTRNGFLDGFFIKDRSDEERKALVKFLKKKTGGIGIRR</sequence>
<name>W7V047_RUMFL</name>
<dbReference type="AlphaFoldDB" id="W7V047"/>
<proteinExistence type="predicted"/>
<feature type="transmembrane region" description="Helical" evidence="1">
    <location>
        <begin position="214"/>
        <end position="230"/>
    </location>
</feature>
<keyword evidence="1" id="KW-0812">Transmembrane</keyword>
<evidence type="ECO:0000313" key="3">
    <source>
        <dbReference type="Proteomes" id="UP000019365"/>
    </source>
</evidence>
<evidence type="ECO:0000313" key="2">
    <source>
        <dbReference type="EMBL" id="EWM54405.1"/>
    </source>
</evidence>